<dbReference type="Pfam" id="PF01048">
    <property type="entry name" value="PNP_UDP_1"/>
    <property type="match status" value="1"/>
</dbReference>
<gene>
    <name evidence="8" type="ORF">GCM10023187_04900</name>
</gene>
<reference evidence="9" key="1">
    <citation type="journal article" date="2019" name="Int. J. Syst. Evol. Microbiol.">
        <title>The Global Catalogue of Microorganisms (GCM) 10K type strain sequencing project: providing services to taxonomists for standard genome sequencing and annotation.</title>
        <authorList>
            <consortium name="The Broad Institute Genomics Platform"/>
            <consortium name="The Broad Institute Genome Sequencing Center for Infectious Disease"/>
            <person name="Wu L."/>
            <person name="Ma J."/>
        </authorList>
    </citation>
    <scope>NUCLEOTIDE SEQUENCE [LARGE SCALE GENOMIC DNA]</scope>
    <source>
        <strain evidence="9">JCM 17925</strain>
    </source>
</reference>
<evidence type="ECO:0000256" key="5">
    <source>
        <dbReference type="ARBA" id="ARBA00022679"/>
    </source>
</evidence>
<dbReference type="Gene3D" id="3.40.50.1580">
    <property type="entry name" value="Nucleoside phosphorylase domain"/>
    <property type="match status" value="1"/>
</dbReference>
<dbReference type="PANTHER" id="PTHR11904:SF9">
    <property type="entry name" value="PURINE NUCLEOSIDE PHOSPHORYLASE-RELATED"/>
    <property type="match status" value="1"/>
</dbReference>
<evidence type="ECO:0000256" key="4">
    <source>
        <dbReference type="ARBA" id="ARBA00022676"/>
    </source>
</evidence>
<feature type="domain" description="Nucleoside phosphorylase" evidence="7">
    <location>
        <begin position="47"/>
        <end position="294"/>
    </location>
</feature>
<sequence length="297" mass="32383">MPAKTGTAFRGIFIKSRNRIPGYVNPMLEQIQEAAEFIQRSMPSQPTIGIILGTGLGALAQEVDVEIALPYSMIPHFMTSTVEFHNGKLILGTLAGKSVVVMQGRFHYYEGYSMQQITFPVRVMHALGIRTLLVSNAAGGMNPAFQLSDLMVIEDHISLLLPSNPLIGHQPPELGDRFPDMSEPYSPKLIDLAFAIANETGISLQKGVYISVTGPQLETKAEYRMLRQWGADAVGMSTVPEVMVAHQMGMEVFGVSVITDMGIPETLEKADIQKILAAAGAAEPKLATLTREMVKRL</sequence>
<dbReference type="PROSITE" id="PS01240">
    <property type="entry name" value="PNP_MTAP_2"/>
    <property type="match status" value="1"/>
</dbReference>
<evidence type="ECO:0000256" key="2">
    <source>
        <dbReference type="ARBA" id="ARBA00006751"/>
    </source>
</evidence>
<dbReference type="InterPro" id="IPR011268">
    <property type="entry name" value="Purine_phosphorylase"/>
</dbReference>
<dbReference type="Proteomes" id="UP001500936">
    <property type="component" value="Unassembled WGS sequence"/>
</dbReference>
<evidence type="ECO:0000256" key="1">
    <source>
        <dbReference type="ARBA" id="ARBA00005058"/>
    </source>
</evidence>
<dbReference type="EMBL" id="BAABHB010000001">
    <property type="protein sequence ID" value="GAA4396604.1"/>
    <property type="molecule type" value="Genomic_DNA"/>
</dbReference>
<keyword evidence="4 6" id="KW-0328">Glycosyltransferase</keyword>
<keyword evidence="9" id="KW-1185">Reference proteome</keyword>
<dbReference type="InterPro" id="IPR000845">
    <property type="entry name" value="Nucleoside_phosphorylase_d"/>
</dbReference>
<comment type="subunit">
    <text evidence="3">Homotrimer.</text>
</comment>
<evidence type="ECO:0000259" key="7">
    <source>
        <dbReference type="Pfam" id="PF01048"/>
    </source>
</evidence>
<dbReference type="SUPFAM" id="SSF53167">
    <property type="entry name" value="Purine and uridine phosphorylases"/>
    <property type="match status" value="1"/>
</dbReference>
<comment type="similarity">
    <text evidence="2 6">Belongs to the PNP/MTAP phosphorylase family.</text>
</comment>
<dbReference type="InterPro" id="IPR035994">
    <property type="entry name" value="Nucleoside_phosphorylase_sf"/>
</dbReference>
<dbReference type="NCBIfam" id="NF006054">
    <property type="entry name" value="PRK08202.1"/>
    <property type="match status" value="1"/>
</dbReference>
<dbReference type="CDD" id="cd09009">
    <property type="entry name" value="PNP-EcPNPII_like"/>
    <property type="match status" value="1"/>
</dbReference>
<dbReference type="PANTHER" id="PTHR11904">
    <property type="entry name" value="METHYLTHIOADENOSINE/PURINE NUCLEOSIDE PHOSPHORYLASE"/>
    <property type="match status" value="1"/>
</dbReference>
<comment type="function">
    <text evidence="6">The purine nucleoside phosphorylases catalyze the phosphorolytic breakdown of the N-glycosidic bond in the beta-(deoxy)ribonucleoside molecules, with the formation of the corresponding free purine bases and pentose-1-phosphate.</text>
</comment>
<comment type="pathway">
    <text evidence="1 6">Purine metabolism; purine nucleoside salvage.</text>
</comment>
<dbReference type="EC" id="2.4.2.1" evidence="6"/>
<dbReference type="InterPro" id="IPR011270">
    <property type="entry name" value="Pur_Nuc_Pase_Ino/Guo-sp"/>
</dbReference>
<organism evidence="8 9">
    <name type="scientific">Nibrella viscosa</name>
    <dbReference type="NCBI Taxonomy" id="1084524"/>
    <lineage>
        <taxon>Bacteria</taxon>
        <taxon>Pseudomonadati</taxon>
        <taxon>Bacteroidota</taxon>
        <taxon>Cytophagia</taxon>
        <taxon>Cytophagales</taxon>
        <taxon>Spirosomataceae</taxon>
        <taxon>Nibrella</taxon>
    </lineage>
</organism>
<name>A0ABP8JVB6_9BACT</name>
<protein>
    <recommendedName>
        <fullName evidence="6">Purine nucleoside phosphorylase</fullName>
        <ecNumber evidence="6">2.4.2.1</ecNumber>
    </recommendedName>
    <alternativeName>
        <fullName evidence="6">Inosine-guanosine phosphorylase</fullName>
    </alternativeName>
</protein>
<evidence type="ECO:0000256" key="3">
    <source>
        <dbReference type="ARBA" id="ARBA00011233"/>
    </source>
</evidence>
<comment type="caution">
    <text evidence="8">The sequence shown here is derived from an EMBL/GenBank/DDBJ whole genome shotgun (WGS) entry which is preliminary data.</text>
</comment>
<evidence type="ECO:0000256" key="6">
    <source>
        <dbReference type="PIRNR" id="PIRNR000477"/>
    </source>
</evidence>
<dbReference type="PIRSF" id="PIRSF000477">
    <property type="entry name" value="PurNPase"/>
    <property type="match status" value="1"/>
</dbReference>
<accession>A0ABP8JVB6</accession>
<evidence type="ECO:0000313" key="9">
    <source>
        <dbReference type="Proteomes" id="UP001500936"/>
    </source>
</evidence>
<keyword evidence="5 6" id="KW-0808">Transferase</keyword>
<evidence type="ECO:0000313" key="8">
    <source>
        <dbReference type="EMBL" id="GAA4396604.1"/>
    </source>
</evidence>
<proteinExistence type="inferred from homology"/>
<dbReference type="InterPro" id="IPR018099">
    <property type="entry name" value="Purine_phosphorylase-2_CS"/>
</dbReference>
<dbReference type="NCBIfam" id="TIGR01700">
    <property type="entry name" value="PNPH"/>
    <property type="match status" value="1"/>
</dbReference>
<dbReference type="NCBIfam" id="TIGR01697">
    <property type="entry name" value="PNPH-PUNA-XAPA"/>
    <property type="match status" value="1"/>
</dbReference>